<protein>
    <submittedName>
        <fullName evidence="1">Uncharacterized protein</fullName>
    </submittedName>
</protein>
<dbReference type="Proteomes" id="UP001153076">
    <property type="component" value="Unassembled WGS sequence"/>
</dbReference>
<dbReference type="EMBL" id="JAKOGI010000587">
    <property type="protein sequence ID" value="KAJ8432732.1"/>
    <property type="molecule type" value="Genomic_DNA"/>
</dbReference>
<name>A0A9Q1Q8D5_9CARY</name>
<dbReference type="AlphaFoldDB" id="A0A9Q1Q8D5"/>
<dbReference type="OrthoDB" id="1723719at2759"/>
<accession>A0A9Q1Q8D5</accession>
<comment type="caution">
    <text evidence="1">The sequence shown here is derived from an EMBL/GenBank/DDBJ whole genome shotgun (WGS) entry which is preliminary data.</text>
</comment>
<proteinExistence type="predicted"/>
<organism evidence="1 2">
    <name type="scientific">Carnegiea gigantea</name>
    <dbReference type="NCBI Taxonomy" id="171969"/>
    <lineage>
        <taxon>Eukaryota</taxon>
        <taxon>Viridiplantae</taxon>
        <taxon>Streptophyta</taxon>
        <taxon>Embryophyta</taxon>
        <taxon>Tracheophyta</taxon>
        <taxon>Spermatophyta</taxon>
        <taxon>Magnoliopsida</taxon>
        <taxon>eudicotyledons</taxon>
        <taxon>Gunneridae</taxon>
        <taxon>Pentapetalae</taxon>
        <taxon>Caryophyllales</taxon>
        <taxon>Cactineae</taxon>
        <taxon>Cactaceae</taxon>
        <taxon>Cactoideae</taxon>
        <taxon>Echinocereeae</taxon>
        <taxon>Carnegiea</taxon>
    </lineage>
</organism>
<gene>
    <name evidence="1" type="ORF">Cgig2_028648</name>
</gene>
<reference evidence="1" key="1">
    <citation type="submission" date="2022-04" db="EMBL/GenBank/DDBJ databases">
        <title>Carnegiea gigantea Genome sequencing and assembly v2.</title>
        <authorList>
            <person name="Copetti D."/>
            <person name="Sanderson M.J."/>
            <person name="Burquez A."/>
            <person name="Wojciechowski M.F."/>
        </authorList>
    </citation>
    <scope>NUCLEOTIDE SEQUENCE</scope>
    <source>
        <strain evidence="1">SGP5-SGP5p</strain>
        <tissue evidence="1">Aerial part</tissue>
    </source>
</reference>
<sequence length="265" mass="29630">MARSPRIQSVDDDQHQNLDLMATVVTTNGNGVIKEVAVEDTQRKGVFQAALDKSKKDIPTFGHRMSISGGERGAAMGMANEEAGEGRGEKERGDAYAKALWRRRWGISSGAPKIGKMHDGVLDQGNHGDEFKRDFVEHVNWVIHKHGQLHLSKVINKLITNHVEGSSVSIPGVDVAAHYHELRSCDRIQVDHPLHTKGKIVGNLKAVDDENTLSAKFKAFIQEQYLKLLHLIYCARILMHLINKLTVPETAKKYFQEEQQSRKAT</sequence>
<keyword evidence="2" id="KW-1185">Reference proteome</keyword>
<evidence type="ECO:0000313" key="2">
    <source>
        <dbReference type="Proteomes" id="UP001153076"/>
    </source>
</evidence>
<evidence type="ECO:0000313" key="1">
    <source>
        <dbReference type="EMBL" id="KAJ8432732.1"/>
    </source>
</evidence>